<accession>A0A0E9S992</accession>
<protein>
    <submittedName>
        <fullName evidence="1">Uncharacterized protein</fullName>
    </submittedName>
</protein>
<reference evidence="1" key="1">
    <citation type="submission" date="2014-11" db="EMBL/GenBank/DDBJ databases">
        <authorList>
            <person name="Amaro Gonzalez C."/>
        </authorList>
    </citation>
    <scope>NUCLEOTIDE SEQUENCE</scope>
</reference>
<sequence>MENRVKSLVLKEMPTSALPIMNVRIGYTCHKSARSKW</sequence>
<evidence type="ECO:0000313" key="1">
    <source>
        <dbReference type="EMBL" id="JAH37831.1"/>
    </source>
</evidence>
<proteinExistence type="predicted"/>
<organism evidence="1">
    <name type="scientific">Anguilla anguilla</name>
    <name type="common">European freshwater eel</name>
    <name type="synonym">Muraena anguilla</name>
    <dbReference type="NCBI Taxonomy" id="7936"/>
    <lineage>
        <taxon>Eukaryota</taxon>
        <taxon>Metazoa</taxon>
        <taxon>Chordata</taxon>
        <taxon>Craniata</taxon>
        <taxon>Vertebrata</taxon>
        <taxon>Euteleostomi</taxon>
        <taxon>Actinopterygii</taxon>
        <taxon>Neopterygii</taxon>
        <taxon>Teleostei</taxon>
        <taxon>Anguilliformes</taxon>
        <taxon>Anguillidae</taxon>
        <taxon>Anguilla</taxon>
    </lineage>
</organism>
<name>A0A0E9S992_ANGAN</name>
<dbReference type="AlphaFoldDB" id="A0A0E9S992"/>
<dbReference type="EMBL" id="GBXM01070746">
    <property type="protein sequence ID" value="JAH37831.1"/>
    <property type="molecule type" value="Transcribed_RNA"/>
</dbReference>
<reference evidence="1" key="2">
    <citation type="journal article" date="2015" name="Fish Shellfish Immunol.">
        <title>Early steps in the European eel (Anguilla anguilla)-Vibrio vulnificus interaction in the gills: Role of the RtxA13 toxin.</title>
        <authorList>
            <person name="Callol A."/>
            <person name="Pajuelo D."/>
            <person name="Ebbesson L."/>
            <person name="Teles M."/>
            <person name="MacKenzie S."/>
            <person name="Amaro C."/>
        </authorList>
    </citation>
    <scope>NUCLEOTIDE SEQUENCE</scope>
</reference>